<proteinExistence type="predicted"/>
<feature type="compositionally biased region" description="Basic and acidic residues" evidence="1">
    <location>
        <begin position="181"/>
        <end position="197"/>
    </location>
</feature>
<dbReference type="NCBIfam" id="NF040801">
    <property type="entry name" value="spore_GerD"/>
    <property type="match status" value="1"/>
</dbReference>
<keyword evidence="5" id="KW-1185">Reference proteome</keyword>
<name>A0A5R9EYA4_9BACL</name>
<keyword evidence="2" id="KW-0732">Signal</keyword>
<accession>A0A5R9EYA4</accession>
<evidence type="ECO:0000256" key="1">
    <source>
        <dbReference type="SAM" id="MobiDB-lite"/>
    </source>
</evidence>
<dbReference type="RefSeq" id="WP_138128855.1">
    <property type="nucleotide sequence ID" value="NZ_SWLG01000020.1"/>
</dbReference>
<protein>
    <submittedName>
        <fullName evidence="4">Spore gernimation protein GerD</fullName>
    </submittedName>
</protein>
<evidence type="ECO:0000313" key="5">
    <source>
        <dbReference type="Proteomes" id="UP000308230"/>
    </source>
</evidence>
<evidence type="ECO:0000259" key="3">
    <source>
        <dbReference type="Pfam" id="PF17898"/>
    </source>
</evidence>
<dbReference type="OrthoDB" id="2375836at2"/>
<dbReference type="EMBL" id="SWLG01000020">
    <property type="protein sequence ID" value="TLS35479.1"/>
    <property type="molecule type" value="Genomic_DNA"/>
</dbReference>
<evidence type="ECO:0000313" key="4">
    <source>
        <dbReference type="EMBL" id="TLS35479.1"/>
    </source>
</evidence>
<feature type="signal peptide" evidence="2">
    <location>
        <begin position="1"/>
        <end position="21"/>
    </location>
</feature>
<reference evidence="4 5" key="1">
    <citation type="submission" date="2019-04" db="EMBL/GenBank/DDBJ databases">
        <title>Bacillus caeni sp. nov., a bacterium isolated from mangrove sediment.</title>
        <authorList>
            <person name="Huang H."/>
            <person name="Mo K."/>
            <person name="Hu Y."/>
        </authorList>
    </citation>
    <scope>NUCLEOTIDE SEQUENCE [LARGE SCALE GENOMIC DNA]</scope>
    <source>
        <strain evidence="4 5">HB172195</strain>
    </source>
</reference>
<organism evidence="4 5">
    <name type="scientific">Exobacillus caeni</name>
    <dbReference type="NCBI Taxonomy" id="2574798"/>
    <lineage>
        <taxon>Bacteria</taxon>
        <taxon>Bacillati</taxon>
        <taxon>Bacillota</taxon>
        <taxon>Bacilli</taxon>
        <taxon>Bacillales</taxon>
        <taxon>Guptibacillaceae</taxon>
        <taxon>Exobacillus</taxon>
    </lineage>
</organism>
<dbReference type="Proteomes" id="UP000308230">
    <property type="component" value="Unassembled WGS sequence"/>
</dbReference>
<comment type="caution">
    <text evidence="4">The sequence shown here is derived from an EMBL/GenBank/DDBJ whole genome shotgun (WGS) entry which is preliminary data.</text>
</comment>
<feature type="compositionally biased region" description="Gly residues" evidence="1">
    <location>
        <begin position="199"/>
        <end position="209"/>
    </location>
</feature>
<dbReference type="Pfam" id="PF17898">
    <property type="entry name" value="GerD"/>
    <property type="match status" value="1"/>
</dbReference>
<sequence length="209" mass="24026">MYQYFRLLICCILFLSVTACAAGAAENAQPDYEETKKMMVDMLKTDDGKKAIHEIMTDDKIKQDLVMEQSFVKESIQKTLTTEEGKKYWQEIMKDPKFVKEYAKSLQSEHEALMKGLMNDPEYQEKLMDILQDPEMEKRYLQLLESKAFREQMKTTVTEIFESPLFMAKVQEMVANTTAEQLKKAEKQGGDKKKDEEGQGGGSDQGQEG</sequence>
<dbReference type="PROSITE" id="PS51257">
    <property type="entry name" value="PROKAR_LIPOPROTEIN"/>
    <property type="match status" value="1"/>
</dbReference>
<evidence type="ECO:0000256" key="2">
    <source>
        <dbReference type="SAM" id="SignalP"/>
    </source>
</evidence>
<feature type="chain" id="PRO_5039288786" evidence="2">
    <location>
        <begin position="22"/>
        <end position="209"/>
    </location>
</feature>
<dbReference type="InterPro" id="IPR041262">
    <property type="entry name" value="GerD_central"/>
</dbReference>
<feature type="region of interest" description="Disordered" evidence="1">
    <location>
        <begin position="180"/>
        <end position="209"/>
    </location>
</feature>
<gene>
    <name evidence="4" type="ORF">FCL54_19825</name>
</gene>
<feature type="domain" description="Spore germination GerD central core" evidence="3">
    <location>
        <begin position="65"/>
        <end position="176"/>
    </location>
</feature>
<dbReference type="AlphaFoldDB" id="A0A5R9EYA4"/>